<keyword evidence="5" id="KW-0862">Zinc</keyword>
<evidence type="ECO:0000256" key="2">
    <source>
        <dbReference type="ARBA" id="ARBA00022723"/>
    </source>
</evidence>
<evidence type="ECO:0000313" key="12">
    <source>
        <dbReference type="Proteomes" id="UP000510647"/>
    </source>
</evidence>
<dbReference type="GO" id="GO:0008270">
    <property type="term" value="F:zinc ion binding"/>
    <property type="evidence" value="ECO:0007669"/>
    <property type="project" value="UniProtKB-KW"/>
</dbReference>
<dbReference type="EMBL" id="CP059272">
    <property type="protein sequence ID" value="QLQ81275.1"/>
    <property type="molecule type" value="Genomic_DNA"/>
</dbReference>
<evidence type="ECO:0000256" key="8">
    <source>
        <dbReference type="PROSITE-ProRule" id="PRU01145"/>
    </source>
</evidence>
<dbReference type="OrthoDB" id="21474at2759"/>
<evidence type="ECO:0000259" key="10">
    <source>
        <dbReference type="PROSITE" id="PS50157"/>
    </source>
</evidence>
<evidence type="ECO:0000256" key="4">
    <source>
        <dbReference type="ARBA" id="ARBA00022771"/>
    </source>
</evidence>
<evidence type="ECO:0000256" key="1">
    <source>
        <dbReference type="ARBA" id="ARBA00004123"/>
    </source>
</evidence>
<dbReference type="SUPFAM" id="SSF57667">
    <property type="entry name" value="beta-beta-alpha zinc fingers"/>
    <property type="match status" value="2"/>
</dbReference>
<keyword evidence="3" id="KW-0677">Repeat</keyword>
<keyword evidence="2" id="KW-0479">Metal-binding</keyword>
<organism evidence="11 12">
    <name type="scientific">Torulaspora globosa</name>
    <dbReference type="NCBI Taxonomy" id="48254"/>
    <lineage>
        <taxon>Eukaryota</taxon>
        <taxon>Fungi</taxon>
        <taxon>Dikarya</taxon>
        <taxon>Ascomycota</taxon>
        <taxon>Saccharomycotina</taxon>
        <taxon>Saccharomycetes</taxon>
        <taxon>Saccharomycetales</taxon>
        <taxon>Saccharomycetaceae</taxon>
        <taxon>Torulaspora</taxon>
    </lineage>
</organism>
<protein>
    <recommendedName>
        <fullName evidence="10">C2H2-type domain-containing protein</fullName>
    </recommendedName>
</protein>
<sequence length="148" mass="16842">MVTFNCEVCNATVPKKNTEKHYSRCPEAYYTCIDCSKTFDDGYSYQKHTQCITEDEKYQKALYKGKKQKQKGNSEPESTSKATPIAKAKPTAEANPSKKSKKTQETKLPKLEKGSSLYKILKTVKNKDTKKELLKRLVVTEQGHLVLQ</sequence>
<evidence type="ECO:0000256" key="6">
    <source>
        <dbReference type="ARBA" id="ARBA00023242"/>
    </source>
</evidence>
<feature type="region of interest" description="Disordered" evidence="9">
    <location>
        <begin position="62"/>
        <end position="110"/>
    </location>
</feature>
<dbReference type="PROSITE" id="PS50157">
    <property type="entry name" value="ZINC_FINGER_C2H2_2"/>
    <property type="match status" value="1"/>
</dbReference>
<accession>A0A7H9HXN1</accession>
<dbReference type="Pfam" id="PF08790">
    <property type="entry name" value="zf-LYAR"/>
    <property type="match status" value="1"/>
</dbReference>
<dbReference type="InterPro" id="IPR036236">
    <property type="entry name" value="Znf_C2H2_sf"/>
</dbReference>
<dbReference type="InterPro" id="IPR014898">
    <property type="entry name" value="Znf_C2H2_LYAR"/>
</dbReference>
<evidence type="ECO:0000256" key="9">
    <source>
        <dbReference type="SAM" id="MobiDB-lite"/>
    </source>
</evidence>
<evidence type="ECO:0000256" key="7">
    <source>
        <dbReference type="ARBA" id="ARBA00061084"/>
    </source>
</evidence>
<dbReference type="AlphaFoldDB" id="A0A7H9HXN1"/>
<dbReference type="GO" id="GO:0000122">
    <property type="term" value="P:negative regulation of transcription by RNA polymerase II"/>
    <property type="evidence" value="ECO:0007669"/>
    <property type="project" value="TreeGrafter"/>
</dbReference>
<feature type="compositionally biased region" description="Low complexity" evidence="9">
    <location>
        <begin position="79"/>
        <end position="94"/>
    </location>
</feature>
<keyword evidence="12" id="KW-1185">Reference proteome</keyword>
<dbReference type="Gene3D" id="3.30.1490.490">
    <property type="match status" value="1"/>
</dbReference>
<dbReference type="GO" id="GO:0005730">
    <property type="term" value="C:nucleolus"/>
    <property type="evidence" value="ECO:0007669"/>
    <property type="project" value="TreeGrafter"/>
</dbReference>
<dbReference type="InterPro" id="IPR013087">
    <property type="entry name" value="Znf_C2H2_type"/>
</dbReference>
<keyword evidence="4 8" id="KW-0863">Zinc-finger</keyword>
<dbReference type="PANTHER" id="PTHR13100">
    <property type="entry name" value="CELL GROWTH-REGULATING NUCLEOLAR PROTEIN LYAR"/>
    <property type="match status" value="1"/>
</dbReference>
<dbReference type="InterPro" id="IPR039999">
    <property type="entry name" value="LYAR"/>
</dbReference>
<dbReference type="PANTHER" id="PTHR13100:SF10">
    <property type="entry name" value="CELL GROWTH-REGULATING NUCLEOLAR PROTEIN"/>
    <property type="match status" value="1"/>
</dbReference>
<gene>
    <name evidence="11" type="ORF">HG537_0F00360</name>
</gene>
<dbReference type="FunFam" id="3.30.1490.490:FF:000001">
    <property type="entry name" value="cell growth-regulating nucleolar protein-like"/>
    <property type="match status" value="1"/>
</dbReference>
<reference evidence="11 12" key="1">
    <citation type="submission" date="2020-06" db="EMBL/GenBank/DDBJ databases">
        <title>The yeast mating-type switching endonuclease HO is a domesticated member of an unorthodox homing genetic element family.</title>
        <authorList>
            <person name="Coughlan A.Y."/>
            <person name="Lombardi L."/>
            <person name="Braun-Galleani S."/>
            <person name="Martos A.R."/>
            <person name="Galeote V."/>
            <person name="Bigey F."/>
            <person name="Dequin S."/>
            <person name="Byrne K.P."/>
            <person name="Wolfe K.H."/>
        </authorList>
    </citation>
    <scope>NUCLEOTIDE SEQUENCE [LARGE SCALE GENOMIC DNA]</scope>
    <source>
        <strain evidence="11 12">CBS2947</strain>
    </source>
</reference>
<name>A0A7H9HXN1_9SACH</name>
<proteinExistence type="inferred from homology"/>
<comment type="similarity">
    <text evidence="7">Belongs to the UPF0743 family.</text>
</comment>
<evidence type="ECO:0000256" key="5">
    <source>
        <dbReference type="ARBA" id="ARBA00022833"/>
    </source>
</evidence>
<evidence type="ECO:0000256" key="3">
    <source>
        <dbReference type="ARBA" id="ARBA00022737"/>
    </source>
</evidence>
<feature type="domain" description="C2H2-type" evidence="10">
    <location>
        <begin position="30"/>
        <end position="58"/>
    </location>
</feature>
<evidence type="ECO:0000313" key="11">
    <source>
        <dbReference type="EMBL" id="QLQ81275.1"/>
    </source>
</evidence>
<dbReference type="PROSITE" id="PS51804">
    <property type="entry name" value="ZF_C2HC_LYAR"/>
    <property type="match status" value="2"/>
</dbReference>
<dbReference type="GO" id="GO:0003677">
    <property type="term" value="F:DNA binding"/>
    <property type="evidence" value="ECO:0007669"/>
    <property type="project" value="InterPro"/>
</dbReference>
<dbReference type="GO" id="GO:0006364">
    <property type="term" value="P:rRNA processing"/>
    <property type="evidence" value="ECO:0007669"/>
    <property type="project" value="TreeGrafter"/>
</dbReference>
<comment type="subcellular location">
    <subcellularLocation>
        <location evidence="1">Nucleus</location>
    </subcellularLocation>
</comment>
<dbReference type="Proteomes" id="UP000510647">
    <property type="component" value="Chromosome 6"/>
</dbReference>
<keyword evidence="6" id="KW-0539">Nucleus</keyword>